<dbReference type="InterPro" id="IPR016024">
    <property type="entry name" value="ARM-type_fold"/>
</dbReference>
<reference evidence="2" key="1">
    <citation type="journal article" date="2019" name="Int. J. Syst. Evol. Microbiol.">
        <title>The Global Catalogue of Microorganisms (GCM) 10K type strain sequencing project: providing services to taxonomists for standard genome sequencing and annotation.</title>
        <authorList>
            <consortium name="The Broad Institute Genomics Platform"/>
            <consortium name="The Broad Institute Genome Sequencing Center for Infectious Disease"/>
            <person name="Wu L."/>
            <person name="Ma J."/>
        </authorList>
    </citation>
    <scope>NUCLEOTIDE SEQUENCE [LARGE SCALE GENOMIC DNA]</scope>
    <source>
        <strain evidence="2">CGMCC 1.15277</strain>
    </source>
</reference>
<dbReference type="Gene3D" id="1.25.10.10">
    <property type="entry name" value="Leucine-rich Repeat Variant"/>
    <property type="match status" value="2"/>
</dbReference>
<name>A0ABW1X2S3_9ACTN</name>
<evidence type="ECO:0000313" key="1">
    <source>
        <dbReference type="EMBL" id="MFC6397537.1"/>
    </source>
</evidence>
<keyword evidence="2" id="KW-1185">Reference proteome</keyword>
<gene>
    <name evidence="1" type="ORF">ACFP57_11165</name>
</gene>
<sequence length="242" mass="26017">MTSLQTLMAALHSDDANLRQQAALRLGALDASAVMPELVPLMAAEPDDFVRETLTWAVVARPEAATPELTKALTRDDLSHEPVLHALSKLGNPASIEAILPHAATDDTVVASKAWWALARIADPQTLPVLIKHLGVTDAQRRHGLTRALLQFGEPVIDALTAELAGDDPTRRSHAAEVLIAFADPDRYGTVERRDGRDLSDRAADVLRSAYAPEVDEALLIASTDERPGLAAAAEQLRAERA</sequence>
<dbReference type="Proteomes" id="UP001596266">
    <property type="component" value="Unassembled WGS sequence"/>
</dbReference>
<organism evidence="1 2">
    <name type="scientific">Luteococcus sanguinis</name>
    <dbReference type="NCBI Taxonomy" id="174038"/>
    <lineage>
        <taxon>Bacteria</taxon>
        <taxon>Bacillati</taxon>
        <taxon>Actinomycetota</taxon>
        <taxon>Actinomycetes</taxon>
        <taxon>Propionibacteriales</taxon>
        <taxon>Propionibacteriaceae</taxon>
        <taxon>Luteococcus</taxon>
    </lineage>
</organism>
<accession>A0ABW1X2S3</accession>
<proteinExistence type="predicted"/>
<dbReference type="EMBL" id="JBHSUA010000020">
    <property type="protein sequence ID" value="MFC6397537.1"/>
    <property type="molecule type" value="Genomic_DNA"/>
</dbReference>
<dbReference type="SUPFAM" id="SSF48371">
    <property type="entry name" value="ARM repeat"/>
    <property type="match status" value="1"/>
</dbReference>
<dbReference type="InterPro" id="IPR011989">
    <property type="entry name" value="ARM-like"/>
</dbReference>
<protein>
    <submittedName>
        <fullName evidence="1">HEAT repeat domain-containing protein</fullName>
    </submittedName>
</protein>
<dbReference type="Pfam" id="PF13646">
    <property type="entry name" value="HEAT_2"/>
    <property type="match status" value="2"/>
</dbReference>
<dbReference type="RefSeq" id="WP_343885840.1">
    <property type="nucleotide sequence ID" value="NZ_BAAAKI010000010.1"/>
</dbReference>
<comment type="caution">
    <text evidence="1">The sequence shown here is derived from an EMBL/GenBank/DDBJ whole genome shotgun (WGS) entry which is preliminary data.</text>
</comment>
<evidence type="ECO:0000313" key="2">
    <source>
        <dbReference type="Proteomes" id="UP001596266"/>
    </source>
</evidence>